<evidence type="ECO:0000313" key="1">
    <source>
        <dbReference type="EMBL" id="MBK7676334.1"/>
    </source>
</evidence>
<dbReference type="Proteomes" id="UP000697998">
    <property type="component" value="Unassembled WGS sequence"/>
</dbReference>
<organism evidence="1 2">
    <name type="scientific">Candidatus Accumulibacter proximus</name>
    <dbReference type="NCBI Taxonomy" id="2954385"/>
    <lineage>
        <taxon>Bacteria</taxon>
        <taxon>Pseudomonadati</taxon>
        <taxon>Pseudomonadota</taxon>
        <taxon>Betaproteobacteria</taxon>
        <taxon>Candidatus Accumulibacter</taxon>
    </lineage>
</organism>
<proteinExistence type="predicted"/>
<evidence type="ECO:0000313" key="2">
    <source>
        <dbReference type="Proteomes" id="UP000697998"/>
    </source>
</evidence>
<comment type="caution">
    <text evidence="1">The sequence shown here is derived from an EMBL/GenBank/DDBJ whole genome shotgun (WGS) entry which is preliminary data.</text>
</comment>
<accession>A0A935PZR0</accession>
<protein>
    <submittedName>
        <fullName evidence="1">Type II toxin-antitoxin system RelE/ParE family toxin</fullName>
    </submittedName>
</protein>
<dbReference type="AlphaFoldDB" id="A0A935PZR0"/>
<name>A0A935PZR0_9PROT</name>
<gene>
    <name evidence="1" type="ORF">IPJ27_17140</name>
</gene>
<reference evidence="1 2" key="1">
    <citation type="submission" date="2020-10" db="EMBL/GenBank/DDBJ databases">
        <title>Connecting structure to function with the recovery of over 1000 high-quality activated sludge metagenome-assembled genomes encoding full-length rRNA genes using long-read sequencing.</title>
        <authorList>
            <person name="Singleton C.M."/>
            <person name="Petriglieri F."/>
            <person name="Kristensen J.M."/>
            <person name="Kirkegaard R.H."/>
            <person name="Michaelsen T.Y."/>
            <person name="Andersen M.H."/>
            <person name="Karst S.M."/>
            <person name="Dueholm M.S."/>
            <person name="Nielsen P.H."/>
            <person name="Albertsen M."/>
        </authorList>
    </citation>
    <scope>NUCLEOTIDE SEQUENCE [LARGE SCALE GENOMIC DNA]</scope>
    <source>
        <strain evidence="1">EsbW_18-Q3-R4-48_BATAC.285</strain>
    </source>
</reference>
<dbReference type="InterPro" id="IPR009387">
    <property type="entry name" value="HigB-2"/>
</dbReference>
<sequence>MRVFKTKTFERWAGKAGVTDGALLNAVAQMERGLIDADLGGNVFKQRVAMPGRGKSGSTRTIVATRFAGMLLFLYGFEKNERDNISGKELEMFKRVAEVLLGLERSALAKALERGELKELSHEQTDD</sequence>
<dbReference type="PIRSF" id="PIRSF018634">
    <property type="entry name" value="UCP018634"/>
    <property type="match status" value="1"/>
</dbReference>
<dbReference type="EMBL" id="JADJMH010000018">
    <property type="protein sequence ID" value="MBK7676334.1"/>
    <property type="molecule type" value="Genomic_DNA"/>
</dbReference>
<dbReference type="Pfam" id="PF06296">
    <property type="entry name" value="RelE"/>
    <property type="match status" value="1"/>
</dbReference>